<dbReference type="GO" id="GO:0008460">
    <property type="term" value="F:dTDP-glucose 4,6-dehydratase activity"/>
    <property type="evidence" value="ECO:0007669"/>
    <property type="project" value="UniProtKB-EC"/>
</dbReference>
<keyword evidence="9" id="KW-0812">Transmembrane</keyword>
<name>A0A923J063_CLOTT</name>
<keyword evidence="7 8" id="KW-0456">Lyase</keyword>
<gene>
    <name evidence="11" type="primary">rfbB</name>
    <name evidence="11" type="ORF">HGG79_01300</name>
</gene>
<comment type="catalytic activity">
    <reaction evidence="1 8">
        <text>dTDP-alpha-D-glucose = dTDP-4-dehydro-6-deoxy-alpha-D-glucose + H2O</text>
        <dbReference type="Rhea" id="RHEA:17221"/>
        <dbReference type="ChEBI" id="CHEBI:15377"/>
        <dbReference type="ChEBI" id="CHEBI:57477"/>
        <dbReference type="ChEBI" id="CHEBI:57649"/>
        <dbReference type="EC" id="4.2.1.46"/>
    </reaction>
</comment>
<dbReference type="Gene3D" id="3.40.50.720">
    <property type="entry name" value="NAD(P)-binding Rossmann-like Domain"/>
    <property type="match status" value="1"/>
</dbReference>
<feature type="transmembrane region" description="Helical" evidence="9">
    <location>
        <begin position="6"/>
        <end position="22"/>
    </location>
</feature>
<evidence type="ECO:0000256" key="4">
    <source>
        <dbReference type="ARBA" id="ARBA00011990"/>
    </source>
</evidence>
<dbReference type="Pfam" id="PF16363">
    <property type="entry name" value="GDP_Man_Dehyd"/>
    <property type="match status" value="1"/>
</dbReference>
<evidence type="ECO:0000256" key="3">
    <source>
        <dbReference type="ARBA" id="ARBA00008178"/>
    </source>
</evidence>
<keyword evidence="12" id="KW-1185">Reference proteome</keyword>
<dbReference type="AlphaFoldDB" id="A0A923J063"/>
<evidence type="ECO:0000313" key="11">
    <source>
        <dbReference type="EMBL" id="MBC2396415.1"/>
    </source>
</evidence>
<feature type="domain" description="NAD(P)-binding" evidence="10">
    <location>
        <begin position="5"/>
        <end position="319"/>
    </location>
</feature>
<keyword evidence="9" id="KW-1133">Transmembrane helix</keyword>
<sequence>MKTYLITGGAGFIGANFILYMLKKYKEIKIINYDKLTYAADIKNLKEVENNDNYIFIQGDICDKERLYEVFNKFNIDYVVNFAAESHVDRSIDNPYNFVRTNIEGTFILLDTFKNFWQDSYQKSNDKKYLQISTDEVYGSLGEEGYFTEQSSICPRSPYSASKTSADMLVKSYYYTYGLPINITRCSNNYGPFQHKEKLIPMTIYNCINEKNIPIYGDGLNVRDWIYVKDHCRAIDLVLNKGINGEVYNIGCHNEKTNLDIVNLIIDILNELGKYKINKNIISHVKDRLGHDRRYAIDSSKLHNLGWQPYVSFEEGLKNTIIWYMKKFSN</sequence>
<evidence type="ECO:0000313" key="12">
    <source>
        <dbReference type="Proteomes" id="UP000563151"/>
    </source>
</evidence>
<dbReference type="Gene3D" id="3.90.25.10">
    <property type="entry name" value="UDP-galactose 4-epimerase, domain 1"/>
    <property type="match status" value="1"/>
</dbReference>
<dbReference type="RefSeq" id="WP_035148784.1">
    <property type="nucleotide sequence ID" value="NZ_JAAZWO010000001.1"/>
</dbReference>
<comment type="cofactor">
    <cofactor evidence="2 8">
        <name>NAD(+)</name>
        <dbReference type="ChEBI" id="CHEBI:57540"/>
    </cofactor>
</comment>
<dbReference type="GO" id="GO:0009225">
    <property type="term" value="P:nucleotide-sugar metabolic process"/>
    <property type="evidence" value="ECO:0007669"/>
    <property type="project" value="InterPro"/>
</dbReference>
<dbReference type="SUPFAM" id="SSF51735">
    <property type="entry name" value="NAD(P)-binding Rossmann-fold domains"/>
    <property type="match status" value="1"/>
</dbReference>
<keyword evidence="9" id="KW-0472">Membrane</keyword>
<accession>A0A923J063</accession>
<dbReference type="FunFam" id="3.40.50.720:FF:000304">
    <property type="entry name" value="UDP-glucose 4,6-dehydratase"/>
    <property type="match status" value="1"/>
</dbReference>
<dbReference type="InterPro" id="IPR005888">
    <property type="entry name" value="dTDP_Gluc_deHydtase"/>
</dbReference>
<evidence type="ECO:0000256" key="2">
    <source>
        <dbReference type="ARBA" id="ARBA00001911"/>
    </source>
</evidence>
<evidence type="ECO:0000256" key="8">
    <source>
        <dbReference type="RuleBase" id="RU004473"/>
    </source>
</evidence>
<evidence type="ECO:0000256" key="6">
    <source>
        <dbReference type="ARBA" id="ARBA00023027"/>
    </source>
</evidence>
<organism evidence="11 12">
    <name type="scientific">Clostridium tetanomorphum</name>
    <dbReference type="NCBI Taxonomy" id="1553"/>
    <lineage>
        <taxon>Bacteria</taxon>
        <taxon>Bacillati</taxon>
        <taxon>Bacillota</taxon>
        <taxon>Clostridia</taxon>
        <taxon>Eubacteriales</taxon>
        <taxon>Clostridiaceae</taxon>
        <taxon>Clostridium</taxon>
    </lineage>
</organism>
<dbReference type="EC" id="4.2.1.46" evidence="4 8"/>
<dbReference type="InterPro" id="IPR016040">
    <property type="entry name" value="NAD(P)-bd_dom"/>
</dbReference>
<dbReference type="EMBL" id="JAAZWO010000001">
    <property type="protein sequence ID" value="MBC2396415.1"/>
    <property type="molecule type" value="Genomic_DNA"/>
</dbReference>
<evidence type="ECO:0000259" key="10">
    <source>
        <dbReference type="Pfam" id="PF16363"/>
    </source>
</evidence>
<dbReference type="CDD" id="cd05246">
    <property type="entry name" value="dTDP_GD_SDR_e"/>
    <property type="match status" value="1"/>
</dbReference>
<evidence type="ECO:0000256" key="7">
    <source>
        <dbReference type="ARBA" id="ARBA00023239"/>
    </source>
</evidence>
<dbReference type="Proteomes" id="UP000563151">
    <property type="component" value="Unassembled WGS sequence"/>
</dbReference>
<dbReference type="PANTHER" id="PTHR43000">
    <property type="entry name" value="DTDP-D-GLUCOSE 4,6-DEHYDRATASE-RELATED"/>
    <property type="match status" value="1"/>
</dbReference>
<reference evidence="11 12" key="1">
    <citation type="submission" date="2020-04" db="EMBL/GenBank/DDBJ databases">
        <title>Genomic insights into acetone-butanol-ethanol (ABE) fermentation by sequencing solventogenic clostridia strains.</title>
        <authorList>
            <person name="Brown S."/>
        </authorList>
    </citation>
    <scope>NUCLEOTIDE SEQUENCE [LARGE SCALE GENOMIC DNA]</scope>
    <source>
        <strain evidence="11 12">DJ011</strain>
    </source>
</reference>
<protein>
    <recommendedName>
        <fullName evidence="5 8">dTDP-glucose 4,6-dehydratase</fullName>
        <ecNumber evidence="4 8">4.2.1.46</ecNumber>
    </recommendedName>
</protein>
<evidence type="ECO:0000256" key="1">
    <source>
        <dbReference type="ARBA" id="ARBA00001539"/>
    </source>
</evidence>
<comment type="caution">
    <text evidence="11">The sequence shown here is derived from an EMBL/GenBank/DDBJ whole genome shotgun (WGS) entry which is preliminary data.</text>
</comment>
<dbReference type="NCBIfam" id="TIGR01181">
    <property type="entry name" value="dTDP_gluc_dehyt"/>
    <property type="match status" value="1"/>
</dbReference>
<comment type="similarity">
    <text evidence="3 8">Belongs to the NAD(P)-dependent epimerase/dehydratase family. dTDP-glucose dehydratase subfamily.</text>
</comment>
<evidence type="ECO:0000256" key="9">
    <source>
        <dbReference type="SAM" id="Phobius"/>
    </source>
</evidence>
<dbReference type="InterPro" id="IPR036291">
    <property type="entry name" value="NAD(P)-bd_dom_sf"/>
</dbReference>
<keyword evidence="6" id="KW-0520">NAD</keyword>
<proteinExistence type="inferred from homology"/>
<evidence type="ECO:0000256" key="5">
    <source>
        <dbReference type="ARBA" id="ARBA00016977"/>
    </source>
</evidence>